<proteinExistence type="predicted"/>
<evidence type="ECO:0000313" key="1">
    <source>
        <dbReference type="EMBL" id="KAH3847051.1"/>
    </source>
</evidence>
<gene>
    <name evidence="1" type="ORF">DPMN_089363</name>
</gene>
<name>A0A9D4QX94_DREPO</name>
<organism evidence="1 2">
    <name type="scientific">Dreissena polymorpha</name>
    <name type="common">Zebra mussel</name>
    <name type="synonym">Mytilus polymorpha</name>
    <dbReference type="NCBI Taxonomy" id="45954"/>
    <lineage>
        <taxon>Eukaryota</taxon>
        <taxon>Metazoa</taxon>
        <taxon>Spiralia</taxon>
        <taxon>Lophotrochozoa</taxon>
        <taxon>Mollusca</taxon>
        <taxon>Bivalvia</taxon>
        <taxon>Autobranchia</taxon>
        <taxon>Heteroconchia</taxon>
        <taxon>Euheterodonta</taxon>
        <taxon>Imparidentia</taxon>
        <taxon>Neoheterodontei</taxon>
        <taxon>Myida</taxon>
        <taxon>Dreissenoidea</taxon>
        <taxon>Dreissenidae</taxon>
        <taxon>Dreissena</taxon>
    </lineage>
</organism>
<reference evidence="1" key="2">
    <citation type="submission" date="2020-11" db="EMBL/GenBank/DDBJ databases">
        <authorList>
            <person name="McCartney M.A."/>
            <person name="Auch B."/>
            <person name="Kono T."/>
            <person name="Mallez S."/>
            <person name="Becker A."/>
            <person name="Gohl D.M."/>
            <person name="Silverstein K.A.T."/>
            <person name="Koren S."/>
            <person name="Bechman K.B."/>
            <person name="Herman A."/>
            <person name="Abrahante J.E."/>
            <person name="Garbe J."/>
        </authorList>
    </citation>
    <scope>NUCLEOTIDE SEQUENCE</scope>
    <source>
        <strain evidence="1">Duluth1</strain>
        <tissue evidence="1">Whole animal</tissue>
    </source>
</reference>
<keyword evidence="2" id="KW-1185">Reference proteome</keyword>
<reference evidence="1" key="1">
    <citation type="journal article" date="2019" name="bioRxiv">
        <title>The Genome of the Zebra Mussel, Dreissena polymorpha: A Resource for Invasive Species Research.</title>
        <authorList>
            <person name="McCartney M.A."/>
            <person name="Auch B."/>
            <person name="Kono T."/>
            <person name="Mallez S."/>
            <person name="Zhang Y."/>
            <person name="Obille A."/>
            <person name="Becker A."/>
            <person name="Abrahante J.E."/>
            <person name="Garbe J."/>
            <person name="Badalamenti J.P."/>
            <person name="Herman A."/>
            <person name="Mangelson H."/>
            <person name="Liachko I."/>
            <person name="Sullivan S."/>
            <person name="Sone E.D."/>
            <person name="Koren S."/>
            <person name="Silverstein K.A.T."/>
            <person name="Beckman K.B."/>
            <person name="Gohl D.M."/>
        </authorList>
    </citation>
    <scope>NUCLEOTIDE SEQUENCE</scope>
    <source>
        <strain evidence="1">Duluth1</strain>
        <tissue evidence="1">Whole animal</tissue>
    </source>
</reference>
<dbReference type="EMBL" id="JAIWYP010000003">
    <property type="protein sequence ID" value="KAH3847051.1"/>
    <property type="molecule type" value="Genomic_DNA"/>
</dbReference>
<dbReference type="Proteomes" id="UP000828390">
    <property type="component" value="Unassembled WGS sequence"/>
</dbReference>
<sequence length="73" mass="8069">MCENNTKKKQIVGVLVANKLCRSSSMLRNKGQSVQCPNHRGHCSANVSEREPIGDEGKYNKVLGDLISQDIKI</sequence>
<accession>A0A9D4QX94</accession>
<comment type="caution">
    <text evidence="1">The sequence shown here is derived from an EMBL/GenBank/DDBJ whole genome shotgun (WGS) entry which is preliminary data.</text>
</comment>
<dbReference type="AlphaFoldDB" id="A0A9D4QX94"/>
<evidence type="ECO:0000313" key="2">
    <source>
        <dbReference type="Proteomes" id="UP000828390"/>
    </source>
</evidence>
<protein>
    <submittedName>
        <fullName evidence="1">Uncharacterized protein</fullName>
    </submittedName>
</protein>